<comment type="caution">
    <text evidence="1">The sequence shown here is derived from an EMBL/GenBank/DDBJ whole genome shotgun (WGS) entry which is preliminary data.</text>
</comment>
<dbReference type="EMBL" id="JPIN01000006">
    <property type="protein sequence ID" value="KFZ28832.1"/>
    <property type="molecule type" value="Genomic_DNA"/>
</dbReference>
<dbReference type="AlphaFoldDB" id="A0A094INZ3"/>
<sequence length="216" mass="25370">MLKSYQRKQRDQWSTGVSLRVHRALSWLYRAEQERQRDDLDAEFLFLWIGFNAAYASEYTNDARLTQRDTYAQFFGRIVGYDEQNHLYNMIWQHYPNKIRSLMNNPYVFQPFWDSATGRCAEDAWKASFDAAKRAAHQALAERDTVTCLSIVMDRLYTLRNQLVHGGATWNGKLNRDQLRDACGILAHLLPLVIQFMMFHGQEVWGDAAYFTEQQP</sequence>
<dbReference type="STRING" id="1517416.IDAT_06415"/>
<evidence type="ECO:0000313" key="1">
    <source>
        <dbReference type="EMBL" id="KFZ28832.1"/>
    </source>
</evidence>
<dbReference type="Proteomes" id="UP000053718">
    <property type="component" value="Unassembled WGS sequence"/>
</dbReference>
<dbReference type="eggNOG" id="ENOG502Z83Q">
    <property type="taxonomic scope" value="Bacteria"/>
</dbReference>
<evidence type="ECO:0000313" key="2">
    <source>
        <dbReference type="Proteomes" id="UP000053718"/>
    </source>
</evidence>
<proteinExistence type="predicted"/>
<name>A0A094INZ3_9GAMM</name>
<organism evidence="1 2">
    <name type="scientific">Pseudidiomarina atlantica</name>
    <dbReference type="NCBI Taxonomy" id="1517416"/>
    <lineage>
        <taxon>Bacteria</taxon>
        <taxon>Pseudomonadati</taxon>
        <taxon>Pseudomonadota</taxon>
        <taxon>Gammaproteobacteria</taxon>
        <taxon>Alteromonadales</taxon>
        <taxon>Idiomarinaceae</taxon>
        <taxon>Pseudidiomarina</taxon>
    </lineage>
</organism>
<gene>
    <name evidence="1" type="ORF">IDAT_06415</name>
</gene>
<accession>A0A094INZ3</accession>
<protein>
    <submittedName>
        <fullName evidence="1">Uncharacterized protein</fullName>
    </submittedName>
</protein>
<keyword evidence="2" id="KW-1185">Reference proteome</keyword>
<reference evidence="1 2" key="1">
    <citation type="submission" date="2014-06" db="EMBL/GenBank/DDBJ databases">
        <title>Draft genome sequence of Idiomarina sp. MCCC 1A10513.</title>
        <authorList>
            <person name="Du J."/>
            <person name="Lai Q."/>
            <person name="Shao Z."/>
        </authorList>
    </citation>
    <scope>NUCLEOTIDE SEQUENCE [LARGE SCALE GENOMIC DNA]</scope>
    <source>
        <strain evidence="1 2">MCCC 1A10513</strain>
    </source>
</reference>